<comment type="similarity">
    <text evidence="4 12">Belongs to the TPP enzyme family.</text>
</comment>
<dbReference type="Gene3D" id="3.40.50.1220">
    <property type="entry name" value="TPP-binding domain"/>
    <property type="match status" value="1"/>
</dbReference>
<dbReference type="GO" id="GO:0030976">
    <property type="term" value="F:thiamine pyrophosphate binding"/>
    <property type="evidence" value="ECO:0007669"/>
    <property type="project" value="InterPro"/>
</dbReference>
<accession>A0A844GU38</accession>
<keyword evidence="9 12" id="KW-0786">Thiamine pyrophosphate</keyword>
<dbReference type="Pfam" id="PF02775">
    <property type="entry name" value="TPP_enzyme_C"/>
    <property type="match status" value="1"/>
</dbReference>
<dbReference type="SUPFAM" id="SSF52518">
    <property type="entry name" value="Thiamin diphosphate-binding fold (THDP-binding)"/>
    <property type="match status" value="2"/>
</dbReference>
<dbReference type="CDD" id="cd07038">
    <property type="entry name" value="TPP_PYR_PDC_IPDC_like"/>
    <property type="match status" value="1"/>
</dbReference>
<dbReference type="Gene3D" id="3.40.50.970">
    <property type="match status" value="2"/>
</dbReference>
<comment type="function">
    <text evidence="3">Decarboxylates branched-chain and aromatic alpha-keto acids to aldehydes.</text>
</comment>
<dbReference type="GO" id="GO:0004737">
    <property type="term" value="F:pyruvate decarboxylase activity"/>
    <property type="evidence" value="ECO:0007669"/>
    <property type="project" value="TreeGrafter"/>
</dbReference>
<feature type="binding site" evidence="11">
    <location>
        <position position="476"/>
    </location>
    <ligand>
        <name>Mg(2+)</name>
        <dbReference type="ChEBI" id="CHEBI:18420"/>
    </ligand>
</feature>
<evidence type="ECO:0000259" key="15">
    <source>
        <dbReference type="Pfam" id="PF02776"/>
    </source>
</evidence>
<proteinExistence type="inferred from homology"/>
<feature type="domain" description="Thiamine pyrophosphate enzyme central" evidence="13">
    <location>
        <begin position="204"/>
        <end position="324"/>
    </location>
</feature>
<evidence type="ECO:0000256" key="7">
    <source>
        <dbReference type="ARBA" id="ARBA00022793"/>
    </source>
</evidence>
<evidence type="ECO:0000259" key="14">
    <source>
        <dbReference type="Pfam" id="PF02775"/>
    </source>
</evidence>
<evidence type="ECO:0000313" key="17">
    <source>
        <dbReference type="Proteomes" id="UP000437131"/>
    </source>
</evidence>
<dbReference type="InterPro" id="IPR029061">
    <property type="entry name" value="THDP-binding"/>
</dbReference>
<feature type="domain" description="Thiamine pyrophosphate enzyme TPP-binding" evidence="14">
    <location>
        <begin position="412"/>
        <end position="541"/>
    </location>
</feature>
<dbReference type="InterPro" id="IPR000399">
    <property type="entry name" value="TPP-bd_CS"/>
</dbReference>
<dbReference type="PROSITE" id="PS00187">
    <property type="entry name" value="TPP_ENZYMES"/>
    <property type="match status" value="1"/>
</dbReference>
<name>A0A844GU38_9CHRO</name>
<feature type="domain" description="Thiamine pyrophosphate enzyme N-terminal TPP-binding" evidence="15">
    <location>
        <begin position="7"/>
        <end position="113"/>
    </location>
</feature>
<evidence type="ECO:0000256" key="5">
    <source>
        <dbReference type="ARBA" id="ARBA00020054"/>
    </source>
</evidence>
<dbReference type="PANTHER" id="PTHR43452:SF30">
    <property type="entry name" value="PYRUVATE DECARBOXYLASE ISOZYME 1-RELATED"/>
    <property type="match status" value="1"/>
</dbReference>
<dbReference type="EMBL" id="WMIA01000006">
    <property type="protein sequence ID" value="MTF38572.1"/>
    <property type="molecule type" value="Genomic_DNA"/>
</dbReference>
<dbReference type="GO" id="GO:0005829">
    <property type="term" value="C:cytosol"/>
    <property type="evidence" value="ECO:0007669"/>
    <property type="project" value="TreeGrafter"/>
</dbReference>
<protein>
    <recommendedName>
        <fullName evidence="5">Alpha-keto-acid decarboxylase</fullName>
    </recommendedName>
</protein>
<dbReference type="SUPFAM" id="SSF52467">
    <property type="entry name" value="DHS-like NAD/FAD-binding domain"/>
    <property type="match status" value="1"/>
</dbReference>
<evidence type="ECO:0000256" key="11">
    <source>
        <dbReference type="PIRSR" id="PIRSR036565-2"/>
    </source>
</evidence>
<evidence type="ECO:0000256" key="8">
    <source>
        <dbReference type="ARBA" id="ARBA00022842"/>
    </source>
</evidence>
<dbReference type="GO" id="GO:0000949">
    <property type="term" value="P:aromatic amino acid family catabolic process to alcohol via Ehrlich pathway"/>
    <property type="evidence" value="ECO:0007669"/>
    <property type="project" value="TreeGrafter"/>
</dbReference>
<gene>
    <name evidence="16" type="ORF">GGC33_06505</name>
</gene>
<dbReference type="InterPro" id="IPR047213">
    <property type="entry name" value="TPP_PYR_PDC_IPDC-like"/>
</dbReference>
<dbReference type="PIRSF" id="PIRSF036565">
    <property type="entry name" value="Pyruvt_ip_decrb"/>
    <property type="match status" value="1"/>
</dbReference>
<dbReference type="CDD" id="cd02005">
    <property type="entry name" value="TPP_PDC_IPDC"/>
    <property type="match status" value="1"/>
</dbReference>
<reference evidence="16 17" key="1">
    <citation type="submission" date="2019-11" db="EMBL/GenBank/DDBJ databases">
        <title>Isolation of a new High Light Tolerant Cyanobacteria.</title>
        <authorList>
            <person name="Dobson Z."/>
            <person name="Vaughn N."/>
            <person name="Vaughn M."/>
            <person name="Fromme P."/>
            <person name="Mazor Y."/>
        </authorList>
    </citation>
    <scope>NUCLEOTIDE SEQUENCE [LARGE SCALE GENOMIC DNA]</scope>
    <source>
        <strain evidence="16 17">0216</strain>
    </source>
</reference>
<comment type="cofactor">
    <cofactor evidence="2">
        <name>thiamine diphosphate</name>
        <dbReference type="ChEBI" id="CHEBI:58937"/>
    </cofactor>
</comment>
<dbReference type="PANTHER" id="PTHR43452">
    <property type="entry name" value="PYRUVATE DECARBOXYLASE"/>
    <property type="match status" value="1"/>
</dbReference>
<comment type="cofactor">
    <cofactor evidence="1">
        <name>a metal cation</name>
        <dbReference type="ChEBI" id="CHEBI:25213"/>
    </cofactor>
</comment>
<keyword evidence="6 11" id="KW-0479">Metal-binding</keyword>
<dbReference type="InterPro" id="IPR029035">
    <property type="entry name" value="DHS-like_NAD/FAD-binding_dom"/>
</dbReference>
<evidence type="ECO:0000256" key="3">
    <source>
        <dbReference type="ARBA" id="ARBA00002938"/>
    </source>
</evidence>
<keyword evidence="8 11" id="KW-0460">Magnesium</keyword>
<evidence type="ECO:0000256" key="2">
    <source>
        <dbReference type="ARBA" id="ARBA00001964"/>
    </source>
</evidence>
<evidence type="ECO:0000256" key="4">
    <source>
        <dbReference type="ARBA" id="ARBA00007812"/>
    </source>
</evidence>
<dbReference type="InterPro" id="IPR011766">
    <property type="entry name" value="TPP_enzyme_TPP-bd"/>
</dbReference>
<dbReference type="Pfam" id="PF02776">
    <property type="entry name" value="TPP_enzyme_N"/>
    <property type="match status" value="1"/>
</dbReference>
<evidence type="ECO:0000256" key="10">
    <source>
        <dbReference type="ARBA" id="ARBA00023239"/>
    </source>
</evidence>
<evidence type="ECO:0000256" key="6">
    <source>
        <dbReference type="ARBA" id="ARBA00022723"/>
    </source>
</evidence>
<feature type="binding site" evidence="11">
    <location>
        <position position="449"/>
    </location>
    <ligand>
        <name>Mg(2+)</name>
        <dbReference type="ChEBI" id="CHEBI:18420"/>
    </ligand>
</feature>
<dbReference type="AlphaFoldDB" id="A0A844GU38"/>
<evidence type="ECO:0000313" key="16">
    <source>
        <dbReference type="EMBL" id="MTF38572.1"/>
    </source>
</evidence>
<organism evidence="16 17">
    <name type="scientific">Cyanobacterium aponinum 0216</name>
    <dbReference type="NCBI Taxonomy" id="2676140"/>
    <lineage>
        <taxon>Bacteria</taxon>
        <taxon>Bacillati</taxon>
        <taxon>Cyanobacteriota</taxon>
        <taxon>Cyanophyceae</taxon>
        <taxon>Oscillatoriophycideae</taxon>
        <taxon>Chroococcales</taxon>
        <taxon>Geminocystaceae</taxon>
        <taxon>Cyanobacterium</taxon>
    </lineage>
</organism>
<dbReference type="InterPro" id="IPR012000">
    <property type="entry name" value="Thiamin_PyroP_enz_cen_dom"/>
</dbReference>
<dbReference type="InterPro" id="IPR012001">
    <property type="entry name" value="Thiamin_PyroP_enz_TPP-bd_dom"/>
</dbReference>
<dbReference type="RefSeq" id="WP_155083460.1">
    <property type="nucleotide sequence ID" value="NZ_WMIA01000006.1"/>
</dbReference>
<dbReference type="InterPro" id="IPR047214">
    <property type="entry name" value="TPP_PDC_IPDC"/>
</dbReference>
<dbReference type="GO" id="GO:0000287">
    <property type="term" value="F:magnesium ion binding"/>
    <property type="evidence" value="ECO:0007669"/>
    <property type="project" value="InterPro"/>
</dbReference>
<evidence type="ECO:0000256" key="9">
    <source>
        <dbReference type="ARBA" id="ARBA00023052"/>
    </source>
</evidence>
<dbReference type="Proteomes" id="UP000437131">
    <property type="component" value="Unassembled WGS sequence"/>
</dbReference>
<keyword evidence="7" id="KW-0210">Decarboxylase</keyword>
<sequence>MIKNNPTTAEYAVQRLADLGIRHVFGLPGDYAFPIDDAIESNPNLTWVVCSNELNAAYSADGYARVFGASILSTTYGVGELGAMAGVMGAKAERLPIFHLVGMPSTRLMRTRKPLHHTLGDGEFNHFHQLSSATACVSTILTPENAITEMERVIAIALSQRQPAIIAIAGDYAQMPVIGNPIQGVPLHQVPPPKSNPQELECAVKNILQRLEQAQQPVILPSFTLLRYGLTEQFTHLLKVTGIPYATTRIDKAVISESHPLYMGMYRGATSESALREYVESADLILDIGGVLFDDVSTGHGSARLDREKIISIHPHHVEILSNICHINSQSHTYSPVWIGDVISNLIENIKPISSKKFPQPSPITLEKNASQAITWQTLRATMQNFLEAEDILICESGLSVAFLSSLLLPKNCSFHNQTLWAAIGWATPATFGAALANPQRRVILITGDGAHQLTANEIGTMGRYGVKPIIIVLNNGIFGIEEFLAGNKSNIYNVLSPWNYAQIPHAMGCENWYCQKVTSLDELNNALEKARLHYNGAYIEVILTEKIPPALSETIYAQRYQLLPIDTYLSSG</sequence>
<keyword evidence="10" id="KW-0456">Lyase</keyword>
<evidence type="ECO:0000256" key="1">
    <source>
        <dbReference type="ARBA" id="ARBA00001920"/>
    </source>
</evidence>
<dbReference type="InterPro" id="IPR012110">
    <property type="entry name" value="PDC/IPDC-like"/>
</dbReference>
<evidence type="ECO:0000259" key="13">
    <source>
        <dbReference type="Pfam" id="PF00205"/>
    </source>
</evidence>
<comment type="caution">
    <text evidence="16">The sequence shown here is derived from an EMBL/GenBank/DDBJ whole genome shotgun (WGS) entry which is preliminary data.</text>
</comment>
<evidence type="ECO:0000256" key="12">
    <source>
        <dbReference type="RuleBase" id="RU362132"/>
    </source>
</evidence>
<comment type="cofactor">
    <cofactor evidence="11">
        <name>Mg(2+)</name>
        <dbReference type="ChEBI" id="CHEBI:18420"/>
    </cofactor>
    <text evidence="11">Binds 1 Mg(2+) per subunit.</text>
</comment>
<dbReference type="Pfam" id="PF00205">
    <property type="entry name" value="TPP_enzyme_M"/>
    <property type="match status" value="1"/>
</dbReference>